<dbReference type="EMBL" id="JAOZFE010000004">
    <property type="protein sequence ID" value="MCW0953467.1"/>
    <property type="molecule type" value="Genomic_DNA"/>
</dbReference>
<dbReference type="Pfam" id="PF13673">
    <property type="entry name" value="Acetyltransf_10"/>
    <property type="match status" value="1"/>
</dbReference>
<organism evidence="2 3">
    <name type="scientific">Weissella ceti</name>
    <dbReference type="NCBI Taxonomy" id="759620"/>
    <lineage>
        <taxon>Bacteria</taxon>
        <taxon>Bacillati</taxon>
        <taxon>Bacillota</taxon>
        <taxon>Bacilli</taxon>
        <taxon>Lactobacillales</taxon>
        <taxon>Lactobacillaceae</taxon>
        <taxon>Weissella</taxon>
    </lineage>
</organism>
<protein>
    <submittedName>
        <fullName evidence="2">GNAT family N-acetyltransferase</fullName>
        <ecNumber evidence="2">2.3.1.-</ecNumber>
    </submittedName>
</protein>
<comment type="caution">
    <text evidence="2">The sequence shown here is derived from an EMBL/GenBank/DDBJ whole genome shotgun (WGS) entry which is preliminary data.</text>
</comment>
<name>A0ABT3E6B2_9LACO</name>
<dbReference type="PROSITE" id="PS51186">
    <property type="entry name" value="GNAT"/>
    <property type="match status" value="1"/>
</dbReference>
<dbReference type="GO" id="GO:0016746">
    <property type="term" value="F:acyltransferase activity"/>
    <property type="evidence" value="ECO:0007669"/>
    <property type="project" value="UniProtKB-KW"/>
</dbReference>
<dbReference type="InterPro" id="IPR000182">
    <property type="entry name" value="GNAT_dom"/>
</dbReference>
<reference evidence="2 3" key="1">
    <citation type="submission" date="2022-10" db="EMBL/GenBank/DDBJ databases">
        <title>Weissella fermenti sp. nov., isolated from fermented cabbage.</title>
        <authorList>
            <person name="Lee J.K."/>
            <person name="Baek J.H."/>
            <person name="Choi D.G."/>
            <person name="Kim J.M."/>
            <person name="Jeon C.O."/>
        </authorList>
    </citation>
    <scope>NUCLEOTIDE SEQUENCE [LARGE SCALE GENOMIC DNA]</scope>
    <source>
        <strain evidence="2 3">KACC 18534</strain>
    </source>
</reference>
<sequence length="150" mass="17458">MSENLVWTKVVKETNELTTSELLAILKERVRVFVVEQDCAYQEVDDADDQAIHVIFKNSDDIVAYARILKDNDQIKFGRVLVTKQYRGQHVGRKLIEAVLSEIERYFPAENIYIQAQSYLENFYASFGFETTSAEYLEDNIPHKDMVLKK</sequence>
<dbReference type="SUPFAM" id="SSF55729">
    <property type="entry name" value="Acyl-CoA N-acyltransferases (Nat)"/>
    <property type="match status" value="1"/>
</dbReference>
<keyword evidence="3" id="KW-1185">Reference proteome</keyword>
<dbReference type="Gene3D" id="3.40.630.30">
    <property type="match status" value="1"/>
</dbReference>
<keyword evidence="2" id="KW-0012">Acyltransferase</keyword>
<evidence type="ECO:0000313" key="3">
    <source>
        <dbReference type="Proteomes" id="UP001526225"/>
    </source>
</evidence>
<keyword evidence="2" id="KW-0808">Transferase</keyword>
<evidence type="ECO:0000259" key="1">
    <source>
        <dbReference type="PROSITE" id="PS51186"/>
    </source>
</evidence>
<evidence type="ECO:0000313" key="2">
    <source>
        <dbReference type="EMBL" id="MCW0953467.1"/>
    </source>
</evidence>
<dbReference type="InterPro" id="IPR016181">
    <property type="entry name" value="Acyl_CoA_acyltransferase"/>
</dbReference>
<dbReference type="Proteomes" id="UP001526225">
    <property type="component" value="Unassembled WGS sequence"/>
</dbReference>
<accession>A0ABT3E6B2</accession>
<dbReference type="EC" id="2.3.1.-" evidence="2"/>
<proteinExistence type="predicted"/>
<feature type="domain" description="N-acetyltransferase" evidence="1">
    <location>
        <begin position="12"/>
        <end position="150"/>
    </location>
</feature>
<gene>
    <name evidence="2" type="ORF">OIT44_05205</name>
</gene>
<dbReference type="CDD" id="cd04301">
    <property type="entry name" value="NAT_SF"/>
    <property type="match status" value="1"/>
</dbReference>
<dbReference type="RefSeq" id="WP_213408979.1">
    <property type="nucleotide sequence ID" value="NZ_CP074441.1"/>
</dbReference>